<evidence type="ECO:0000313" key="2">
    <source>
        <dbReference type="Proteomes" id="UP000272025"/>
    </source>
</evidence>
<dbReference type="AlphaFoldDB" id="A0A3N2PZP5"/>
<dbReference type="RefSeq" id="XP_028467714.1">
    <property type="nucleotide sequence ID" value="XM_028614092.1"/>
</dbReference>
<dbReference type="EMBL" id="ML119053">
    <property type="protein sequence ID" value="ROT39908.1"/>
    <property type="molecule type" value="Genomic_DNA"/>
</dbReference>
<proteinExistence type="predicted"/>
<keyword evidence="2" id="KW-1185">Reference proteome</keyword>
<organism evidence="1 2">
    <name type="scientific">Sodiomyces alkalinus (strain CBS 110278 / VKM F-3762 / F11)</name>
    <name type="common">Alkaliphilic filamentous fungus</name>
    <dbReference type="NCBI Taxonomy" id="1314773"/>
    <lineage>
        <taxon>Eukaryota</taxon>
        <taxon>Fungi</taxon>
        <taxon>Dikarya</taxon>
        <taxon>Ascomycota</taxon>
        <taxon>Pezizomycotina</taxon>
        <taxon>Sordariomycetes</taxon>
        <taxon>Hypocreomycetidae</taxon>
        <taxon>Glomerellales</taxon>
        <taxon>Plectosphaerellaceae</taxon>
        <taxon>Sodiomyces</taxon>
    </lineage>
</organism>
<evidence type="ECO:0000313" key="1">
    <source>
        <dbReference type="EMBL" id="ROT39908.1"/>
    </source>
</evidence>
<protein>
    <submittedName>
        <fullName evidence="1">Uncharacterized protein</fullName>
    </submittedName>
</protein>
<dbReference type="Proteomes" id="UP000272025">
    <property type="component" value="Unassembled WGS sequence"/>
</dbReference>
<name>A0A3N2PZP5_SODAK</name>
<sequence length="222" mass="25375">MGIIAFASNQERQNPFSTLIILVKMRAMKTITPVECCVWPSEGALTCEYGSRRFPAGPYHLLDSELWSRSCQRDLTVTQLRSSPLYLQTSWHSWHPPSSAPNRTKVALQASTSPTIRILRHPETSVGLPRPQCQPQQDIVAWSMATETCALVLPWQQQQQQQQAPAKLQKLENPHAKTFIQQVQPQRDINWGYLVFFELLLLELSFPHGQLLRPFLPKSYIS</sequence>
<accession>A0A3N2PZP5</accession>
<gene>
    <name evidence="1" type="ORF">SODALDRAFT_358324</name>
</gene>
<reference evidence="1 2" key="1">
    <citation type="journal article" date="2018" name="Mol. Ecol.">
        <title>The obligate alkalophilic soda-lake fungus Sodiomyces alkalinus has shifted to a protein diet.</title>
        <authorList>
            <person name="Grum-Grzhimaylo A.A."/>
            <person name="Falkoski D.L."/>
            <person name="van den Heuvel J."/>
            <person name="Valero-Jimenez C.A."/>
            <person name="Min B."/>
            <person name="Choi I.G."/>
            <person name="Lipzen A."/>
            <person name="Daum C.G."/>
            <person name="Aanen D.K."/>
            <person name="Tsang A."/>
            <person name="Henrissat B."/>
            <person name="Bilanenko E.N."/>
            <person name="de Vries R.P."/>
            <person name="van Kan J.A.L."/>
            <person name="Grigoriev I.V."/>
            <person name="Debets A.J.M."/>
        </authorList>
    </citation>
    <scope>NUCLEOTIDE SEQUENCE [LARGE SCALE GENOMIC DNA]</scope>
    <source>
        <strain evidence="1 2">F11</strain>
    </source>
</reference>
<dbReference type="GeneID" id="39582570"/>